<comment type="similarity">
    <text evidence="2">Belongs to the bacterial solute-binding protein 2 family.</text>
</comment>
<dbReference type="GO" id="GO:0030246">
    <property type="term" value="F:carbohydrate binding"/>
    <property type="evidence" value="ECO:0007669"/>
    <property type="project" value="UniProtKB-ARBA"/>
</dbReference>
<reference evidence="5" key="1">
    <citation type="submission" date="2020-10" db="EMBL/GenBank/DDBJ databases">
        <authorList>
            <person name="Gilroy R."/>
        </authorList>
    </citation>
    <scope>NUCLEOTIDE SEQUENCE</scope>
    <source>
        <strain evidence="5">CHK190-19873</strain>
    </source>
</reference>
<dbReference type="SUPFAM" id="SSF53822">
    <property type="entry name" value="Periplasmic binding protein-like I"/>
    <property type="match status" value="1"/>
</dbReference>
<dbReference type="Pfam" id="PF13407">
    <property type="entry name" value="Peripla_BP_4"/>
    <property type="match status" value="1"/>
</dbReference>
<dbReference type="Proteomes" id="UP000823935">
    <property type="component" value="Unassembled WGS sequence"/>
</dbReference>
<proteinExistence type="inferred from homology"/>
<evidence type="ECO:0000256" key="3">
    <source>
        <dbReference type="ARBA" id="ARBA00022729"/>
    </source>
</evidence>
<name>A0A9D1EWC2_9FIRM</name>
<evidence type="ECO:0000256" key="2">
    <source>
        <dbReference type="ARBA" id="ARBA00007639"/>
    </source>
</evidence>
<dbReference type="PANTHER" id="PTHR46847:SF1">
    <property type="entry name" value="D-ALLOSE-BINDING PERIPLASMIC PROTEIN-RELATED"/>
    <property type="match status" value="1"/>
</dbReference>
<dbReference type="Gene3D" id="3.40.50.2300">
    <property type="match status" value="2"/>
</dbReference>
<evidence type="ECO:0000259" key="4">
    <source>
        <dbReference type="Pfam" id="PF13407"/>
    </source>
</evidence>
<feature type="domain" description="Periplasmic binding protein" evidence="4">
    <location>
        <begin position="40"/>
        <end position="286"/>
    </location>
</feature>
<accession>A0A9D1EWC2</accession>
<evidence type="ECO:0000256" key="1">
    <source>
        <dbReference type="ARBA" id="ARBA00004196"/>
    </source>
</evidence>
<evidence type="ECO:0000313" key="6">
    <source>
        <dbReference type="Proteomes" id="UP000823935"/>
    </source>
</evidence>
<sequence length="324" mass="35521">MKNNSKKIFILTEAVLAVLVIVTAIAMAGEWNGQKRGRVSVIVRNSDNSQWSAFKYGLRMAAEDLEMEMFVVSTAEQMSVEEQEELIQWEIDNHVDAVIVQPLPGEEAARMLESVGDQIPLMLLEYGIPKEAGENGLPVVGPDHEAMGRALAEELLKDYQGDLQGKTLGILAESEESEAVRNREKGFLDAIEGKGGTVLWSLYEGGETRDQILAGQEETDFVIALDNASLISAGASSSSNDLHGALVYGIGNSTEAVYYLDVGSVECLVVPDEFSMGYESLNEVAEKLSSFSGTMENQTVSYTVIRREMIFTEENQELLFAMNQ</sequence>
<dbReference type="PANTHER" id="PTHR46847">
    <property type="entry name" value="D-ALLOSE-BINDING PERIPLASMIC PROTEIN-RELATED"/>
    <property type="match status" value="1"/>
</dbReference>
<dbReference type="AlphaFoldDB" id="A0A9D1EWC2"/>
<dbReference type="InterPro" id="IPR028082">
    <property type="entry name" value="Peripla_BP_I"/>
</dbReference>
<dbReference type="GO" id="GO:0030313">
    <property type="term" value="C:cell envelope"/>
    <property type="evidence" value="ECO:0007669"/>
    <property type="project" value="UniProtKB-SubCell"/>
</dbReference>
<organism evidence="5 6">
    <name type="scientific">Candidatus Limivivens intestinipullorum</name>
    <dbReference type="NCBI Taxonomy" id="2840858"/>
    <lineage>
        <taxon>Bacteria</taxon>
        <taxon>Bacillati</taxon>
        <taxon>Bacillota</taxon>
        <taxon>Clostridia</taxon>
        <taxon>Lachnospirales</taxon>
        <taxon>Lachnospiraceae</taxon>
        <taxon>Lachnospiraceae incertae sedis</taxon>
        <taxon>Candidatus Limivivens</taxon>
    </lineage>
</organism>
<comment type="subcellular location">
    <subcellularLocation>
        <location evidence="1">Cell envelope</location>
    </subcellularLocation>
</comment>
<dbReference type="EMBL" id="DVIQ01000104">
    <property type="protein sequence ID" value="HIS32841.1"/>
    <property type="molecule type" value="Genomic_DNA"/>
</dbReference>
<dbReference type="InterPro" id="IPR025997">
    <property type="entry name" value="SBP_2_dom"/>
</dbReference>
<protein>
    <submittedName>
        <fullName evidence="5">Substrate-binding domain-containing protein</fullName>
    </submittedName>
</protein>
<comment type="caution">
    <text evidence="5">The sequence shown here is derived from an EMBL/GenBank/DDBJ whole genome shotgun (WGS) entry which is preliminary data.</text>
</comment>
<evidence type="ECO:0000313" key="5">
    <source>
        <dbReference type="EMBL" id="HIS32841.1"/>
    </source>
</evidence>
<keyword evidence="3" id="KW-0732">Signal</keyword>
<reference evidence="5" key="2">
    <citation type="journal article" date="2021" name="PeerJ">
        <title>Extensive microbial diversity within the chicken gut microbiome revealed by metagenomics and culture.</title>
        <authorList>
            <person name="Gilroy R."/>
            <person name="Ravi A."/>
            <person name="Getino M."/>
            <person name="Pursley I."/>
            <person name="Horton D.L."/>
            <person name="Alikhan N.F."/>
            <person name="Baker D."/>
            <person name="Gharbi K."/>
            <person name="Hall N."/>
            <person name="Watson M."/>
            <person name="Adriaenssens E.M."/>
            <person name="Foster-Nyarko E."/>
            <person name="Jarju S."/>
            <person name="Secka A."/>
            <person name="Antonio M."/>
            <person name="Oren A."/>
            <person name="Chaudhuri R.R."/>
            <person name="La Ragione R."/>
            <person name="Hildebrand F."/>
            <person name="Pallen M.J."/>
        </authorList>
    </citation>
    <scope>NUCLEOTIDE SEQUENCE</scope>
    <source>
        <strain evidence="5">CHK190-19873</strain>
    </source>
</reference>
<gene>
    <name evidence="5" type="ORF">IAB44_15055</name>
</gene>